<feature type="non-terminal residue" evidence="1">
    <location>
        <position position="1"/>
    </location>
</feature>
<evidence type="ECO:0000313" key="1">
    <source>
        <dbReference type="EMBL" id="SVA20249.1"/>
    </source>
</evidence>
<organism evidence="1">
    <name type="scientific">marine metagenome</name>
    <dbReference type="NCBI Taxonomy" id="408172"/>
    <lineage>
        <taxon>unclassified sequences</taxon>
        <taxon>metagenomes</taxon>
        <taxon>ecological metagenomes</taxon>
    </lineage>
</organism>
<reference evidence="1" key="1">
    <citation type="submission" date="2018-05" db="EMBL/GenBank/DDBJ databases">
        <authorList>
            <person name="Lanie J.A."/>
            <person name="Ng W.-L."/>
            <person name="Kazmierczak K.M."/>
            <person name="Andrzejewski T.M."/>
            <person name="Davidsen T.M."/>
            <person name="Wayne K.J."/>
            <person name="Tettelin H."/>
            <person name="Glass J.I."/>
            <person name="Rusch D."/>
            <person name="Podicherti R."/>
            <person name="Tsui H.-C.T."/>
            <person name="Winkler M.E."/>
        </authorList>
    </citation>
    <scope>NUCLEOTIDE SEQUENCE</scope>
</reference>
<protein>
    <submittedName>
        <fullName evidence="1">Uncharacterized protein</fullName>
    </submittedName>
</protein>
<dbReference type="AlphaFoldDB" id="A0A381TWL6"/>
<dbReference type="EMBL" id="UINC01005273">
    <property type="protein sequence ID" value="SVA20249.1"/>
    <property type="molecule type" value="Genomic_DNA"/>
</dbReference>
<name>A0A381TWL6_9ZZZZ</name>
<gene>
    <name evidence="1" type="ORF">METZ01_LOCUS73103</name>
</gene>
<accession>A0A381TWL6</accession>
<proteinExistence type="predicted"/>
<sequence>VDATWKLVAMGLPAVLSKWHCFVLFQKGIILLRLFPLPLKMEVCLVELVVR</sequence>